<dbReference type="GO" id="GO:0016987">
    <property type="term" value="F:sigma factor activity"/>
    <property type="evidence" value="ECO:0007669"/>
    <property type="project" value="UniProtKB-KW"/>
</dbReference>
<dbReference type="Pfam" id="PF04542">
    <property type="entry name" value="Sigma70_r2"/>
    <property type="match status" value="1"/>
</dbReference>
<dbReference type="InterPro" id="IPR014284">
    <property type="entry name" value="RNA_pol_sigma-70_dom"/>
</dbReference>
<dbReference type="CDD" id="cd06171">
    <property type="entry name" value="Sigma70_r4"/>
    <property type="match status" value="1"/>
</dbReference>
<keyword evidence="2" id="KW-0731">Sigma factor</keyword>
<evidence type="ECO:0000313" key="7">
    <source>
        <dbReference type="EMBL" id="NGN64762.1"/>
    </source>
</evidence>
<organism evidence="7 8">
    <name type="scientific">Streptomyces coryli</name>
    <dbReference type="NCBI Taxonomy" id="1128680"/>
    <lineage>
        <taxon>Bacteria</taxon>
        <taxon>Bacillati</taxon>
        <taxon>Actinomycetota</taxon>
        <taxon>Actinomycetes</taxon>
        <taxon>Kitasatosporales</taxon>
        <taxon>Streptomycetaceae</taxon>
        <taxon>Streptomyces</taxon>
    </lineage>
</organism>
<keyword evidence="8" id="KW-1185">Reference proteome</keyword>
<dbReference type="InterPro" id="IPR013324">
    <property type="entry name" value="RNA_pol_sigma_r3/r4-like"/>
</dbReference>
<dbReference type="AlphaFoldDB" id="A0A6G4TYB9"/>
<feature type="compositionally biased region" description="Low complexity" evidence="5">
    <location>
        <begin position="1"/>
        <end position="12"/>
    </location>
</feature>
<dbReference type="InterPro" id="IPR000943">
    <property type="entry name" value="RNA_pol_sigma70"/>
</dbReference>
<feature type="region of interest" description="Disordered" evidence="5">
    <location>
        <begin position="1"/>
        <end position="33"/>
    </location>
</feature>
<dbReference type="NCBIfam" id="TIGR02980">
    <property type="entry name" value="SigBFG"/>
    <property type="match status" value="1"/>
</dbReference>
<dbReference type="Pfam" id="PF04545">
    <property type="entry name" value="Sigma70_r4"/>
    <property type="match status" value="1"/>
</dbReference>
<evidence type="ECO:0000256" key="3">
    <source>
        <dbReference type="ARBA" id="ARBA00023125"/>
    </source>
</evidence>
<dbReference type="NCBIfam" id="TIGR02937">
    <property type="entry name" value="sigma70-ECF"/>
    <property type="match status" value="1"/>
</dbReference>
<name>A0A6G4TYB9_9ACTN</name>
<dbReference type="GO" id="GO:0006352">
    <property type="term" value="P:DNA-templated transcription initiation"/>
    <property type="evidence" value="ECO:0007669"/>
    <property type="project" value="InterPro"/>
</dbReference>
<dbReference type="PRINTS" id="PR00046">
    <property type="entry name" value="SIGMA70FCT"/>
</dbReference>
<evidence type="ECO:0000256" key="2">
    <source>
        <dbReference type="ARBA" id="ARBA00023082"/>
    </source>
</evidence>
<dbReference type="InterPro" id="IPR036388">
    <property type="entry name" value="WH-like_DNA-bd_sf"/>
</dbReference>
<dbReference type="Proteomes" id="UP000481583">
    <property type="component" value="Unassembled WGS sequence"/>
</dbReference>
<dbReference type="InterPro" id="IPR007624">
    <property type="entry name" value="RNA_pol_sigma70_r3"/>
</dbReference>
<dbReference type="PROSITE" id="PS00715">
    <property type="entry name" value="SIGMA70_1"/>
    <property type="match status" value="1"/>
</dbReference>
<evidence type="ECO:0000256" key="4">
    <source>
        <dbReference type="ARBA" id="ARBA00023163"/>
    </source>
</evidence>
<dbReference type="PANTHER" id="PTHR30385:SF4">
    <property type="entry name" value="RNA POLYMERASE SIGMA-E FACTOR"/>
    <property type="match status" value="1"/>
</dbReference>
<evidence type="ECO:0000259" key="6">
    <source>
        <dbReference type="PROSITE" id="PS00715"/>
    </source>
</evidence>
<dbReference type="RefSeq" id="WP_165236557.1">
    <property type="nucleotide sequence ID" value="NZ_JAAKZV010000042.1"/>
</dbReference>
<evidence type="ECO:0000256" key="5">
    <source>
        <dbReference type="SAM" id="MobiDB-lite"/>
    </source>
</evidence>
<proteinExistence type="predicted"/>
<dbReference type="GO" id="GO:0003677">
    <property type="term" value="F:DNA binding"/>
    <property type="evidence" value="ECO:0007669"/>
    <property type="project" value="UniProtKB-KW"/>
</dbReference>
<keyword evidence="4" id="KW-0804">Transcription</keyword>
<protein>
    <submittedName>
        <fullName evidence="7">SigB/SigF/SigG family RNA polymerase sigma factor</fullName>
    </submittedName>
</protein>
<sequence>MHSARAARTDTASSERDTPGQHPAPPPTPSAAPADLRALLQSEHLTPADARAVSKPLFVRLNEVEEGTAEYSYVRNTLVELNLPLVRYAARRYFSRPEPSEDVIQVGIIGLIKAINRFDPERGVEFPTFALPTIFGEIKRHFRDGSWAVRVPRALQERRLLLASATSTLEQRLGRRPTTPELADHLDLTPDEVAEGLRAGNGYTATSLDAPGEHGRTDDTLADHLGREDPDLEKVENLVALQPALDELPEQDRRILSMHYGQEMTQAEIGAELGISQTHVSRVLTRILNRLRRRLNVPER</sequence>
<dbReference type="InterPro" id="IPR007627">
    <property type="entry name" value="RNA_pol_sigma70_r2"/>
</dbReference>
<reference evidence="7 8" key="1">
    <citation type="submission" date="2020-02" db="EMBL/GenBank/DDBJ databases">
        <title>Whole-genome analyses of novel actinobacteria.</title>
        <authorList>
            <person name="Sahin N."/>
        </authorList>
    </citation>
    <scope>NUCLEOTIDE SEQUENCE [LARGE SCALE GENOMIC DNA]</scope>
    <source>
        <strain evidence="7 8">A7024</strain>
    </source>
</reference>
<gene>
    <name evidence="7" type="ORF">G5C51_12720</name>
</gene>
<evidence type="ECO:0000313" key="8">
    <source>
        <dbReference type="Proteomes" id="UP000481583"/>
    </source>
</evidence>
<accession>A0A6G4TYB9</accession>
<dbReference type="Gene3D" id="1.20.120.1810">
    <property type="match status" value="1"/>
</dbReference>
<dbReference type="Pfam" id="PF04539">
    <property type="entry name" value="Sigma70_r3"/>
    <property type="match status" value="1"/>
</dbReference>
<dbReference type="InterPro" id="IPR007630">
    <property type="entry name" value="RNA_pol_sigma70_r4"/>
</dbReference>
<dbReference type="InterPro" id="IPR013325">
    <property type="entry name" value="RNA_pol_sigma_r2"/>
</dbReference>
<dbReference type="EMBL" id="JAAKZV010000042">
    <property type="protein sequence ID" value="NGN64762.1"/>
    <property type="molecule type" value="Genomic_DNA"/>
</dbReference>
<dbReference type="SUPFAM" id="SSF88659">
    <property type="entry name" value="Sigma3 and sigma4 domains of RNA polymerase sigma factors"/>
    <property type="match status" value="2"/>
</dbReference>
<dbReference type="SUPFAM" id="SSF88946">
    <property type="entry name" value="Sigma2 domain of RNA polymerase sigma factors"/>
    <property type="match status" value="1"/>
</dbReference>
<keyword evidence="3" id="KW-0238">DNA-binding</keyword>
<dbReference type="PANTHER" id="PTHR30385">
    <property type="entry name" value="SIGMA FACTOR F FLAGELLAR"/>
    <property type="match status" value="1"/>
</dbReference>
<feature type="domain" description="RNA polymerase sigma-70" evidence="6">
    <location>
        <begin position="102"/>
        <end position="115"/>
    </location>
</feature>
<evidence type="ECO:0000256" key="1">
    <source>
        <dbReference type="ARBA" id="ARBA00023015"/>
    </source>
</evidence>
<keyword evidence="1" id="KW-0805">Transcription regulation</keyword>
<comment type="caution">
    <text evidence="7">The sequence shown here is derived from an EMBL/GenBank/DDBJ whole genome shotgun (WGS) entry which is preliminary data.</text>
</comment>
<dbReference type="InterPro" id="IPR014322">
    <property type="entry name" value="RNA_pol_sigma-B/F/G"/>
</dbReference>
<dbReference type="Gene3D" id="1.10.10.10">
    <property type="entry name" value="Winged helix-like DNA-binding domain superfamily/Winged helix DNA-binding domain"/>
    <property type="match status" value="2"/>
</dbReference>